<evidence type="ECO:0000313" key="1">
    <source>
        <dbReference type="EMBL" id="DAG02940.1"/>
    </source>
</evidence>
<protein>
    <submittedName>
        <fullName evidence="1">Uncharacterized protein</fullName>
    </submittedName>
</protein>
<reference evidence="1" key="1">
    <citation type="journal article" date="2021" name="Proc. Natl. Acad. Sci. U.S.A.">
        <title>A Catalog of Tens of Thousands of Viruses from Human Metagenomes Reveals Hidden Associations with Chronic Diseases.</title>
        <authorList>
            <person name="Tisza M.J."/>
            <person name="Buck C.B."/>
        </authorList>
    </citation>
    <scope>NUCLEOTIDE SEQUENCE</scope>
    <source>
        <strain evidence="1">Ctf4L13</strain>
    </source>
</reference>
<proteinExistence type="predicted"/>
<accession>A0A8S5V893</accession>
<name>A0A8S5V893_9CAUD</name>
<organism evidence="1">
    <name type="scientific">Myoviridae sp. ctf4L13</name>
    <dbReference type="NCBI Taxonomy" id="2825147"/>
    <lineage>
        <taxon>Viruses</taxon>
        <taxon>Duplodnaviria</taxon>
        <taxon>Heunggongvirae</taxon>
        <taxon>Uroviricota</taxon>
        <taxon>Caudoviricetes</taxon>
    </lineage>
</organism>
<sequence length="118" mass="13548">MQLEECMGWTLQMVTKTVAAMAQTVFCADLQDNIELQSRLMQSVLEAEAETAAFIEQFGLQELNLAAVRTCKLQFLEWNQKLLLQIQKIQSYGYHLEEIEQAVQLEILTLSKELPLLK</sequence>
<dbReference type="EMBL" id="BK016219">
    <property type="protein sequence ID" value="DAG02940.1"/>
    <property type="molecule type" value="Genomic_DNA"/>
</dbReference>